<dbReference type="PANTHER" id="PTHR21708">
    <property type="entry name" value="PROBABLE 2-DEHYDROPANTOATE 2-REDUCTASE"/>
    <property type="match status" value="1"/>
</dbReference>
<gene>
    <name evidence="13" type="ORF">DFR37_111139</name>
</gene>
<comment type="caution">
    <text evidence="13">The sequence shown here is derived from an EMBL/GenBank/DDBJ whole genome shotgun (WGS) entry which is preliminary data.</text>
</comment>
<feature type="domain" description="Ketopantoate reductase C-terminal" evidence="12">
    <location>
        <begin position="177"/>
        <end position="297"/>
    </location>
</feature>
<comment type="similarity">
    <text evidence="2 10">Belongs to the ketopantoate reductase family.</text>
</comment>
<dbReference type="SUPFAM" id="SSF48179">
    <property type="entry name" value="6-phosphogluconate dehydrogenase C-terminal domain-like"/>
    <property type="match status" value="1"/>
</dbReference>
<evidence type="ECO:0000256" key="9">
    <source>
        <dbReference type="ARBA" id="ARBA00048793"/>
    </source>
</evidence>
<evidence type="ECO:0000313" key="13">
    <source>
        <dbReference type="EMBL" id="RBP36831.1"/>
    </source>
</evidence>
<evidence type="ECO:0000256" key="4">
    <source>
        <dbReference type="ARBA" id="ARBA00019465"/>
    </source>
</evidence>
<dbReference type="InterPro" id="IPR036291">
    <property type="entry name" value="NAD(P)-bd_dom_sf"/>
</dbReference>
<dbReference type="InterPro" id="IPR051402">
    <property type="entry name" value="KPR-Related"/>
</dbReference>
<dbReference type="GO" id="GO:0005737">
    <property type="term" value="C:cytoplasm"/>
    <property type="evidence" value="ECO:0007669"/>
    <property type="project" value="TreeGrafter"/>
</dbReference>
<dbReference type="Pfam" id="PF08546">
    <property type="entry name" value="ApbA_C"/>
    <property type="match status" value="1"/>
</dbReference>
<sequence length="308" mass="32929">MKILIVGAGAVGSLFGASLHQQGADVRFLLRTARKAMVDADGITLELPTRQFNFRPRTVTADQLDADYELIILSNKAYALDSVITDIAAAMGEQTHILPLLNGLRHLEQLDDVFGQARVLGGIAKTVATQASPTRIKVSNAYSSLTVGARTPGQQIKARAVWQQVVDAGVDAELSENIMDDMWDKFCRMAALGAANCLLGGAVGEYMHSGKGGQIALQLFRECTDSAQAAGHPMHPQAIAGFQRVLTNPGSAFNSSMYRDMQAGLPIEGDHLVGDMLRRGETAGLSCLMLTIASAVLETYTARLDLQA</sequence>
<dbReference type="Pfam" id="PF02558">
    <property type="entry name" value="ApbA"/>
    <property type="match status" value="1"/>
</dbReference>
<dbReference type="RefSeq" id="WP_113934488.1">
    <property type="nucleotide sequence ID" value="NZ_JACCEU010000003.1"/>
</dbReference>
<evidence type="ECO:0000256" key="3">
    <source>
        <dbReference type="ARBA" id="ARBA00013014"/>
    </source>
</evidence>
<evidence type="ECO:0000259" key="12">
    <source>
        <dbReference type="Pfam" id="PF08546"/>
    </source>
</evidence>
<reference evidence="13 14" key="1">
    <citation type="submission" date="2018-06" db="EMBL/GenBank/DDBJ databases">
        <title>Genomic Encyclopedia of Type Strains, Phase IV (KMG-IV): sequencing the most valuable type-strain genomes for metagenomic binning, comparative biology and taxonomic classification.</title>
        <authorList>
            <person name="Goeker M."/>
        </authorList>
    </citation>
    <scope>NUCLEOTIDE SEQUENCE [LARGE SCALE GENOMIC DNA]</scope>
    <source>
        <strain evidence="13 14">DSM 25520</strain>
    </source>
</reference>
<keyword evidence="6 10" id="KW-0521">NADP</keyword>
<dbReference type="InterPro" id="IPR013752">
    <property type="entry name" value="KPA_reductase"/>
</dbReference>
<accession>A0A366H4A9</accession>
<protein>
    <recommendedName>
        <fullName evidence="4 10">2-dehydropantoate 2-reductase</fullName>
        <ecNumber evidence="3 10">1.1.1.169</ecNumber>
    </recommendedName>
    <alternativeName>
        <fullName evidence="8 10">Ketopantoate reductase</fullName>
    </alternativeName>
</protein>
<dbReference type="InterPro" id="IPR003710">
    <property type="entry name" value="ApbA"/>
</dbReference>
<evidence type="ECO:0000256" key="8">
    <source>
        <dbReference type="ARBA" id="ARBA00032024"/>
    </source>
</evidence>
<dbReference type="EMBL" id="QNRQ01000011">
    <property type="protein sequence ID" value="RBP36831.1"/>
    <property type="molecule type" value="Genomic_DNA"/>
</dbReference>
<dbReference type="GO" id="GO:0008677">
    <property type="term" value="F:2-dehydropantoate 2-reductase activity"/>
    <property type="evidence" value="ECO:0007669"/>
    <property type="project" value="UniProtKB-EC"/>
</dbReference>
<dbReference type="PANTHER" id="PTHR21708:SF26">
    <property type="entry name" value="2-DEHYDROPANTOATE 2-REDUCTASE"/>
    <property type="match status" value="1"/>
</dbReference>
<dbReference type="InterPro" id="IPR008927">
    <property type="entry name" value="6-PGluconate_DH-like_C_sf"/>
</dbReference>
<dbReference type="UniPathway" id="UPA00028">
    <property type="reaction ID" value="UER00004"/>
</dbReference>
<dbReference type="NCBIfam" id="TIGR00745">
    <property type="entry name" value="apbA_panE"/>
    <property type="match status" value="1"/>
</dbReference>
<name>A0A366H4A9_9BURK</name>
<dbReference type="EC" id="1.1.1.169" evidence="3 10"/>
<keyword evidence="14" id="KW-1185">Reference proteome</keyword>
<dbReference type="Proteomes" id="UP000253628">
    <property type="component" value="Unassembled WGS sequence"/>
</dbReference>
<dbReference type="InterPro" id="IPR013328">
    <property type="entry name" value="6PGD_dom2"/>
</dbReference>
<dbReference type="AlphaFoldDB" id="A0A366H4A9"/>
<comment type="catalytic activity">
    <reaction evidence="9 10">
        <text>(R)-pantoate + NADP(+) = 2-dehydropantoate + NADPH + H(+)</text>
        <dbReference type="Rhea" id="RHEA:16233"/>
        <dbReference type="ChEBI" id="CHEBI:11561"/>
        <dbReference type="ChEBI" id="CHEBI:15378"/>
        <dbReference type="ChEBI" id="CHEBI:15980"/>
        <dbReference type="ChEBI" id="CHEBI:57783"/>
        <dbReference type="ChEBI" id="CHEBI:58349"/>
        <dbReference type="EC" id="1.1.1.169"/>
    </reaction>
</comment>
<dbReference type="InterPro" id="IPR013332">
    <property type="entry name" value="KPR_N"/>
</dbReference>
<evidence type="ECO:0000256" key="7">
    <source>
        <dbReference type="ARBA" id="ARBA00023002"/>
    </source>
</evidence>
<dbReference type="OrthoDB" id="9796561at2"/>
<evidence type="ECO:0000256" key="10">
    <source>
        <dbReference type="RuleBase" id="RU362068"/>
    </source>
</evidence>
<keyword evidence="7 10" id="KW-0560">Oxidoreductase</keyword>
<dbReference type="GO" id="GO:0015940">
    <property type="term" value="P:pantothenate biosynthetic process"/>
    <property type="evidence" value="ECO:0007669"/>
    <property type="project" value="UniProtKB-UniPathway"/>
</dbReference>
<dbReference type="SUPFAM" id="SSF51735">
    <property type="entry name" value="NAD(P)-binding Rossmann-fold domains"/>
    <property type="match status" value="1"/>
</dbReference>
<evidence type="ECO:0000256" key="5">
    <source>
        <dbReference type="ARBA" id="ARBA00022655"/>
    </source>
</evidence>
<evidence type="ECO:0000256" key="2">
    <source>
        <dbReference type="ARBA" id="ARBA00007870"/>
    </source>
</evidence>
<evidence type="ECO:0000313" key="14">
    <source>
        <dbReference type="Proteomes" id="UP000253628"/>
    </source>
</evidence>
<comment type="pathway">
    <text evidence="1 10">Cofactor biosynthesis; (R)-pantothenate biosynthesis; (R)-pantoate from 3-methyl-2-oxobutanoate: step 2/2.</text>
</comment>
<organism evidence="13 14">
    <name type="scientific">Eoetvoesiella caeni</name>
    <dbReference type="NCBI Taxonomy" id="645616"/>
    <lineage>
        <taxon>Bacteria</taxon>
        <taxon>Pseudomonadati</taxon>
        <taxon>Pseudomonadota</taxon>
        <taxon>Betaproteobacteria</taxon>
        <taxon>Burkholderiales</taxon>
        <taxon>Alcaligenaceae</taxon>
        <taxon>Eoetvoesiella</taxon>
    </lineage>
</organism>
<keyword evidence="5 10" id="KW-0566">Pantothenate biosynthesis</keyword>
<comment type="function">
    <text evidence="10">Catalyzes the NADPH-dependent reduction of ketopantoate into pantoic acid.</text>
</comment>
<evidence type="ECO:0000256" key="6">
    <source>
        <dbReference type="ARBA" id="ARBA00022857"/>
    </source>
</evidence>
<proteinExistence type="inferred from homology"/>
<evidence type="ECO:0000256" key="1">
    <source>
        <dbReference type="ARBA" id="ARBA00004994"/>
    </source>
</evidence>
<evidence type="ECO:0000259" key="11">
    <source>
        <dbReference type="Pfam" id="PF02558"/>
    </source>
</evidence>
<dbReference type="Gene3D" id="1.10.1040.10">
    <property type="entry name" value="N-(1-d-carboxylethyl)-l-norvaline Dehydrogenase, domain 2"/>
    <property type="match status" value="1"/>
</dbReference>
<dbReference type="Gene3D" id="3.40.50.720">
    <property type="entry name" value="NAD(P)-binding Rossmann-like Domain"/>
    <property type="match status" value="1"/>
</dbReference>
<feature type="domain" description="Ketopantoate reductase N-terminal" evidence="11">
    <location>
        <begin position="3"/>
        <end position="149"/>
    </location>
</feature>